<evidence type="ECO:0000259" key="1">
    <source>
        <dbReference type="Pfam" id="PF13460"/>
    </source>
</evidence>
<organism evidence="2 3">
    <name type="scientific">Anthostomella pinea</name>
    <dbReference type="NCBI Taxonomy" id="933095"/>
    <lineage>
        <taxon>Eukaryota</taxon>
        <taxon>Fungi</taxon>
        <taxon>Dikarya</taxon>
        <taxon>Ascomycota</taxon>
        <taxon>Pezizomycotina</taxon>
        <taxon>Sordariomycetes</taxon>
        <taxon>Xylariomycetidae</taxon>
        <taxon>Xylariales</taxon>
        <taxon>Xylariaceae</taxon>
        <taxon>Anthostomella</taxon>
    </lineage>
</organism>
<proteinExistence type="predicted"/>
<dbReference type="EMBL" id="CAUWAG010000018">
    <property type="protein sequence ID" value="CAJ2510899.1"/>
    <property type="molecule type" value="Genomic_DNA"/>
</dbReference>
<dbReference type="Gene3D" id="3.40.50.720">
    <property type="entry name" value="NAD(P)-binding Rossmann-like Domain"/>
    <property type="match status" value="1"/>
</dbReference>
<dbReference type="SUPFAM" id="SSF51735">
    <property type="entry name" value="NAD(P)-binding Rossmann-fold domains"/>
    <property type="match status" value="1"/>
</dbReference>
<dbReference type="PANTHER" id="PTHR14097:SF9">
    <property type="entry name" value="EPIMERASE, PUTATIVE (AFU_ORTHOLOGUE AFUA_8G07320)-RELATED"/>
    <property type="match status" value="1"/>
</dbReference>
<evidence type="ECO:0000313" key="3">
    <source>
        <dbReference type="Proteomes" id="UP001295740"/>
    </source>
</evidence>
<evidence type="ECO:0000313" key="2">
    <source>
        <dbReference type="EMBL" id="CAJ2510899.1"/>
    </source>
</evidence>
<name>A0AAI8VTS1_9PEZI</name>
<dbReference type="Proteomes" id="UP001295740">
    <property type="component" value="Unassembled WGS sequence"/>
</dbReference>
<dbReference type="AlphaFoldDB" id="A0AAI8VTS1"/>
<gene>
    <name evidence="2" type="ORF">KHLLAP_LOCUS11367</name>
</gene>
<dbReference type="PANTHER" id="PTHR14097">
    <property type="entry name" value="OXIDOREDUCTASE HTATIP2"/>
    <property type="match status" value="1"/>
</dbReference>
<protein>
    <submittedName>
        <fullName evidence="2">Uu.00g065240.m01.CDS01</fullName>
    </submittedName>
</protein>
<dbReference type="InterPro" id="IPR036291">
    <property type="entry name" value="NAD(P)-bd_dom_sf"/>
</dbReference>
<sequence length="235" mass="25467">MKLIVAGATGFVGKEVIRQSLSRHEITSVVAVARKPVSAPDNLDAGADPSKLRSVVVRDYDDYSEEVKRDFADAGACIWTVAVTPTKSRAYDFEEVKRICQTSALTGLRAMHDAGPAKPKPFRFLYMSGAMVEREPAKKPWFMPEYSLMRGETETEVLALATELGGVEAACVRPGLIVAPGEIMKSVVSSVLGGLTGIPSIALGDLTAVMLDQVIEGFEKEPLMPRDLARLVKER</sequence>
<dbReference type="InterPro" id="IPR016040">
    <property type="entry name" value="NAD(P)-bd_dom"/>
</dbReference>
<comment type="caution">
    <text evidence="2">The sequence shown here is derived from an EMBL/GenBank/DDBJ whole genome shotgun (WGS) entry which is preliminary data.</text>
</comment>
<dbReference type="Pfam" id="PF13460">
    <property type="entry name" value="NAD_binding_10"/>
    <property type="match status" value="1"/>
</dbReference>
<keyword evidence="3" id="KW-1185">Reference proteome</keyword>
<reference evidence="2" key="1">
    <citation type="submission" date="2023-10" db="EMBL/GenBank/DDBJ databases">
        <authorList>
            <person name="Hackl T."/>
        </authorList>
    </citation>
    <scope>NUCLEOTIDE SEQUENCE</scope>
</reference>
<feature type="domain" description="NAD(P)-binding" evidence="1">
    <location>
        <begin position="7"/>
        <end position="139"/>
    </location>
</feature>
<accession>A0AAI8VTS1</accession>